<comment type="caution">
    <text evidence="2">The sequence shown here is derived from an EMBL/GenBank/DDBJ whole genome shotgun (WGS) entry which is preliminary data.</text>
</comment>
<accession>A0A9K3CXQ9</accession>
<name>A0A9K3CXQ9_9EUKA</name>
<keyword evidence="1" id="KW-0812">Transmembrane</keyword>
<reference evidence="2 3" key="1">
    <citation type="journal article" date="2018" name="PLoS ONE">
        <title>The draft genome of Kipferlia bialata reveals reductive genome evolution in fornicate parasites.</title>
        <authorList>
            <person name="Tanifuji G."/>
            <person name="Takabayashi S."/>
            <person name="Kume K."/>
            <person name="Takagi M."/>
            <person name="Nakayama T."/>
            <person name="Kamikawa R."/>
            <person name="Inagaki Y."/>
            <person name="Hashimoto T."/>
        </authorList>
    </citation>
    <scope>NUCLEOTIDE SEQUENCE [LARGE SCALE GENOMIC DNA]</scope>
    <source>
        <strain evidence="2">NY0173</strain>
    </source>
</reference>
<keyword evidence="1" id="KW-0472">Membrane</keyword>
<gene>
    <name evidence="2" type="ORF">KIPB_005651</name>
</gene>
<evidence type="ECO:0000313" key="3">
    <source>
        <dbReference type="Proteomes" id="UP000265618"/>
    </source>
</evidence>
<evidence type="ECO:0000313" key="2">
    <source>
        <dbReference type="EMBL" id="GIQ84201.1"/>
    </source>
</evidence>
<feature type="transmembrane region" description="Helical" evidence="1">
    <location>
        <begin position="12"/>
        <end position="30"/>
    </location>
</feature>
<proteinExistence type="predicted"/>
<dbReference type="EMBL" id="BDIP01001347">
    <property type="protein sequence ID" value="GIQ84201.1"/>
    <property type="molecule type" value="Genomic_DNA"/>
</dbReference>
<protein>
    <submittedName>
        <fullName evidence="2">Uncharacterized protein</fullName>
    </submittedName>
</protein>
<organism evidence="2 3">
    <name type="scientific">Kipferlia bialata</name>
    <dbReference type="NCBI Taxonomy" id="797122"/>
    <lineage>
        <taxon>Eukaryota</taxon>
        <taxon>Metamonada</taxon>
        <taxon>Carpediemonas-like organisms</taxon>
        <taxon>Kipferlia</taxon>
    </lineage>
</organism>
<keyword evidence="1" id="KW-1133">Transmembrane helix</keyword>
<evidence type="ECO:0000256" key="1">
    <source>
        <dbReference type="SAM" id="Phobius"/>
    </source>
</evidence>
<dbReference type="Proteomes" id="UP000265618">
    <property type="component" value="Unassembled WGS sequence"/>
</dbReference>
<keyword evidence="3" id="KW-1185">Reference proteome</keyword>
<sequence length="67" mass="7626">MPAFALRTSTKVYAGLMVGMAVVGTGMMVAERKMAAATLELERQREERERNTTWVDRISDKIRRKLP</sequence>
<dbReference type="AlphaFoldDB" id="A0A9K3CXQ9"/>